<dbReference type="InterPro" id="IPR001547">
    <property type="entry name" value="Glyco_hydro_5"/>
</dbReference>
<dbReference type="NCBIfam" id="TIGR04183">
    <property type="entry name" value="Por_Secre_tail"/>
    <property type="match status" value="1"/>
</dbReference>
<name>A0ABQ1MCL4_9BACT</name>
<evidence type="ECO:0000256" key="2">
    <source>
        <dbReference type="ARBA" id="ARBA00023295"/>
    </source>
</evidence>
<dbReference type="RefSeq" id="WP_188463823.1">
    <property type="nucleotide sequence ID" value="NZ_BAABHU010000007.1"/>
</dbReference>
<organism evidence="5 6">
    <name type="scientific">Marivirga lumbricoides</name>
    <dbReference type="NCBI Taxonomy" id="1046115"/>
    <lineage>
        <taxon>Bacteria</taxon>
        <taxon>Pseudomonadati</taxon>
        <taxon>Bacteroidota</taxon>
        <taxon>Cytophagia</taxon>
        <taxon>Cytophagales</taxon>
        <taxon>Marivirgaceae</taxon>
        <taxon>Marivirga</taxon>
    </lineage>
</organism>
<protein>
    <recommendedName>
        <fullName evidence="7">Glycoside hydrolase family 5 domain-containing protein</fullName>
    </recommendedName>
</protein>
<feature type="domain" description="Glycoside hydrolase family 5" evidence="3">
    <location>
        <begin position="94"/>
        <end position="358"/>
    </location>
</feature>
<keyword evidence="6" id="KW-1185">Reference proteome</keyword>
<reference evidence="6" key="1">
    <citation type="journal article" date="2019" name="Int. J. Syst. Evol. Microbiol.">
        <title>The Global Catalogue of Microorganisms (GCM) 10K type strain sequencing project: providing services to taxonomists for standard genome sequencing and annotation.</title>
        <authorList>
            <consortium name="The Broad Institute Genomics Platform"/>
            <consortium name="The Broad Institute Genome Sequencing Center for Infectious Disease"/>
            <person name="Wu L."/>
            <person name="Ma J."/>
        </authorList>
    </citation>
    <scope>NUCLEOTIDE SEQUENCE [LARGE SCALE GENOMIC DNA]</scope>
    <source>
        <strain evidence="6">CGMCC 1.10832</strain>
    </source>
</reference>
<keyword evidence="1" id="KW-0378">Hydrolase</keyword>
<accession>A0ABQ1MCL4</accession>
<dbReference type="PANTHER" id="PTHR31297:SF13">
    <property type="entry name" value="PUTATIVE-RELATED"/>
    <property type="match status" value="1"/>
</dbReference>
<evidence type="ECO:0000259" key="4">
    <source>
        <dbReference type="Pfam" id="PF18962"/>
    </source>
</evidence>
<dbReference type="CDD" id="cd23342">
    <property type="entry name" value="beta-trefoil_FSCN_ZgPorA-like"/>
    <property type="match status" value="1"/>
</dbReference>
<evidence type="ECO:0000259" key="3">
    <source>
        <dbReference type="Pfam" id="PF00150"/>
    </source>
</evidence>
<dbReference type="InterPro" id="IPR017853">
    <property type="entry name" value="GH"/>
</dbReference>
<dbReference type="PANTHER" id="PTHR31297">
    <property type="entry name" value="GLUCAN ENDO-1,6-BETA-GLUCOSIDASE B"/>
    <property type="match status" value="1"/>
</dbReference>
<dbReference type="Gene3D" id="3.20.20.80">
    <property type="entry name" value="Glycosidases"/>
    <property type="match status" value="1"/>
</dbReference>
<dbReference type="InterPro" id="IPR026444">
    <property type="entry name" value="Secre_tail"/>
</dbReference>
<dbReference type="Gene3D" id="2.80.10.50">
    <property type="match status" value="2"/>
</dbReference>
<gene>
    <name evidence="5" type="ORF">GCM10011506_24730</name>
</gene>
<keyword evidence="2" id="KW-0326">Glycosidase</keyword>
<dbReference type="EMBL" id="BMEC01000007">
    <property type="protein sequence ID" value="GGC38338.1"/>
    <property type="molecule type" value="Genomic_DNA"/>
</dbReference>
<proteinExistence type="predicted"/>
<dbReference type="Pfam" id="PF18962">
    <property type="entry name" value="Por_Secre_tail"/>
    <property type="match status" value="1"/>
</dbReference>
<feature type="domain" description="Secretion system C-terminal sorting" evidence="4">
    <location>
        <begin position="592"/>
        <end position="657"/>
    </location>
</feature>
<evidence type="ECO:0000256" key="1">
    <source>
        <dbReference type="ARBA" id="ARBA00022801"/>
    </source>
</evidence>
<dbReference type="InterPro" id="IPR050386">
    <property type="entry name" value="Glycosyl_hydrolase_5"/>
</dbReference>
<sequence>MEHFNRTIKKNTSLFVMMLLFSAFFIQVPAQGQYIKTQGTQIVGPNGQPFQMVGINLGNWLVWEGYLMMGDFQYRTHTQFFNSVKDAFGGNLQQAMEFEHQWRLNYVNLQSITELGNMGFNSVRVPFHYNLFWNGSGLTDRGFQYFDRVINYCRDNGMYVLLDMHAAPGYQNPGDHSDNVNSNSGQPRGSVTFWDGNNVNIAAQVWRHIANRYKNEPVVWGYDLINEPVPQDGREYELLPSMIAMRNAIREVDNNHIIVAEGSWWGSDMQKLDWTDPQVQSNSGVNYRWDNNLVYQTHHYTFGNAASINDMNGRKALTDKLNVPLMLGEYGEDTNPIIRQLTDWCTNNNVAYFPWSFKKMYHDRTLWTINPDAGYNRVRDYIRDGGAPPANAYNDMIGFAQYSIGNGSPLITYHSGFYDAIKYTGNSNTNPNASSGSGVPIGQTIWLRGTNGKFVSSENGGTGMMCNRNSVGGWEQFTVVDAGGGKIGLRGTNGLYVSSENGASAMMCNRGSIGGWEAFDWVDTGNGNIALRGTNGQYVSSEDGVSPMMCNRSSIDGWENFTYGIVGSNTQANSNQNAALEMKKDGFFVGSVYPNPATSGFTVSVSDPSVVKIANINGKIVFNARVEKDVKIDQLRSGLYLVIMTSNDKVLTRKVIVE</sequence>
<evidence type="ECO:0008006" key="7">
    <source>
        <dbReference type="Google" id="ProtNLM"/>
    </source>
</evidence>
<comment type="caution">
    <text evidence="5">The sequence shown here is derived from an EMBL/GenBank/DDBJ whole genome shotgun (WGS) entry which is preliminary data.</text>
</comment>
<dbReference type="SUPFAM" id="SSF50405">
    <property type="entry name" value="Actin-crosslinking proteins"/>
    <property type="match status" value="1"/>
</dbReference>
<dbReference type="Pfam" id="PF00150">
    <property type="entry name" value="Cellulase"/>
    <property type="match status" value="1"/>
</dbReference>
<dbReference type="Proteomes" id="UP000636010">
    <property type="component" value="Unassembled WGS sequence"/>
</dbReference>
<evidence type="ECO:0000313" key="5">
    <source>
        <dbReference type="EMBL" id="GGC38338.1"/>
    </source>
</evidence>
<dbReference type="SUPFAM" id="SSF51445">
    <property type="entry name" value="(Trans)glycosidases"/>
    <property type="match status" value="1"/>
</dbReference>
<dbReference type="InterPro" id="IPR008999">
    <property type="entry name" value="Actin-crosslinking"/>
</dbReference>
<evidence type="ECO:0000313" key="6">
    <source>
        <dbReference type="Proteomes" id="UP000636010"/>
    </source>
</evidence>